<dbReference type="Proteomes" id="UP000178811">
    <property type="component" value="Unassembled WGS sequence"/>
</dbReference>
<accession>A0A1F6EXG6</accession>
<organism evidence="10 11">
    <name type="scientific">Candidatus Kaiserbacteria bacterium RIFCSPLOWO2_01_FULL_52_12b</name>
    <dbReference type="NCBI Taxonomy" id="1798509"/>
    <lineage>
        <taxon>Bacteria</taxon>
        <taxon>Candidatus Kaiseribacteriota</taxon>
    </lineage>
</organism>
<keyword evidence="7" id="KW-0456">Lyase</keyword>
<evidence type="ECO:0000256" key="1">
    <source>
        <dbReference type="ARBA" id="ARBA00001928"/>
    </source>
</evidence>
<evidence type="ECO:0000256" key="9">
    <source>
        <dbReference type="ARBA" id="ARBA00023317"/>
    </source>
</evidence>
<reference evidence="10 11" key="1">
    <citation type="journal article" date="2016" name="Nat. Commun.">
        <title>Thousands of microbial genomes shed light on interconnected biogeochemical processes in an aquifer system.</title>
        <authorList>
            <person name="Anantharaman K."/>
            <person name="Brown C.T."/>
            <person name="Hug L.A."/>
            <person name="Sharon I."/>
            <person name="Castelle C.J."/>
            <person name="Probst A.J."/>
            <person name="Thomas B.C."/>
            <person name="Singh A."/>
            <person name="Wilkins M.J."/>
            <person name="Karaoz U."/>
            <person name="Brodie E.L."/>
            <person name="Williams K.H."/>
            <person name="Hubbard S.S."/>
            <person name="Banfield J.F."/>
        </authorList>
    </citation>
    <scope>NUCLEOTIDE SEQUENCE [LARGE SCALE GENOMIC DNA]</scope>
</reference>
<dbReference type="PANTHER" id="PTHR33866:SF2">
    <property type="entry name" value="S-ADENOSYLMETHIONINE DECARBOXYLASE PROENZYME"/>
    <property type="match status" value="1"/>
</dbReference>
<evidence type="ECO:0000256" key="4">
    <source>
        <dbReference type="ARBA" id="ARBA00023066"/>
    </source>
</evidence>
<keyword evidence="2" id="KW-0210">Decarboxylase</keyword>
<evidence type="ECO:0000256" key="7">
    <source>
        <dbReference type="ARBA" id="ARBA00023239"/>
    </source>
</evidence>
<evidence type="ECO:0000256" key="3">
    <source>
        <dbReference type="ARBA" id="ARBA00022813"/>
    </source>
</evidence>
<dbReference type="Pfam" id="PF02675">
    <property type="entry name" value="AdoMet_dc"/>
    <property type="match status" value="1"/>
</dbReference>
<name>A0A1F6EXG6_9BACT</name>
<keyword evidence="6" id="KW-0865">Zymogen</keyword>
<dbReference type="AlphaFoldDB" id="A0A1F6EXG6"/>
<keyword evidence="5" id="KW-0620">Polyamine biosynthesis</keyword>
<dbReference type="NCBIfam" id="TIGR03330">
    <property type="entry name" value="SAM_DCase_Bsu"/>
    <property type="match status" value="1"/>
</dbReference>
<keyword evidence="4" id="KW-0745">Spermidine biosynthesis</keyword>
<keyword evidence="9" id="KW-0670">Pyruvate</keyword>
<dbReference type="SUPFAM" id="SSF56276">
    <property type="entry name" value="S-adenosylmethionine decarboxylase"/>
    <property type="match status" value="1"/>
</dbReference>
<dbReference type="GO" id="GO:0005829">
    <property type="term" value="C:cytosol"/>
    <property type="evidence" value="ECO:0007669"/>
    <property type="project" value="TreeGrafter"/>
</dbReference>
<gene>
    <name evidence="10" type="ORF">A3A36_03070</name>
</gene>
<dbReference type="EMBL" id="MFLW01000016">
    <property type="protein sequence ID" value="OGG78304.1"/>
    <property type="molecule type" value="Genomic_DNA"/>
</dbReference>
<dbReference type="InterPro" id="IPR003826">
    <property type="entry name" value="AdoMetDC_fam_prok"/>
</dbReference>
<evidence type="ECO:0000313" key="11">
    <source>
        <dbReference type="Proteomes" id="UP000178811"/>
    </source>
</evidence>
<keyword evidence="3" id="KW-0068">Autocatalytic cleavage</keyword>
<dbReference type="PANTHER" id="PTHR33866">
    <property type="entry name" value="S-ADENOSYLMETHIONINE DECARBOXYLASE PROENZYME"/>
    <property type="match status" value="1"/>
</dbReference>
<evidence type="ECO:0000256" key="8">
    <source>
        <dbReference type="ARBA" id="ARBA00023270"/>
    </source>
</evidence>
<evidence type="ECO:0000256" key="6">
    <source>
        <dbReference type="ARBA" id="ARBA00023145"/>
    </source>
</evidence>
<evidence type="ECO:0000313" key="10">
    <source>
        <dbReference type="EMBL" id="OGG78304.1"/>
    </source>
</evidence>
<comment type="cofactor">
    <cofactor evidence="1">
        <name>pyruvate</name>
        <dbReference type="ChEBI" id="CHEBI:15361"/>
    </cofactor>
</comment>
<proteinExistence type="predicted"/>
<evidence type="ECO:0000256" key="5">
    <source>
        <dbReference type="ARBA" id="ARBA00023115"/>
    </source>
</evidence>
<evidence type="ECO:0000256" key="2">
    <source>
        <dbReference type="ARBA" id="ARBA00022793"/>
    </source>
</evidence>
<dbReference type="InterPro" id="IPR017716">
    <property type="entry name" value="S-AdoMet_deCOase_pro-enz"/>
</dbReference>
<sequence>MAVHFGEHITIDGYGGSPKLLDSEKVVHSALTELCDAIRMHPLAKPQIVSAPDNHIKDPGGWSGFVVIAESHISIHTFPKRRFLSADVYTCQNGIDMDFVVDFFKKKFRLKEVETNFIKRGLKYPARNLL</sequence>
<dbReference type="GO" id="GO:0004014">
    <property type="term" value="F:adenosylmethionine decarboxylase activity"/>
    <property type="evidence" value="ECO:0007669"/>
    <property type="project" value="InterPro"/>
</dbReference>
<comment type="caution">
    <text evidence="10">The sequence shown here is derived from an EMBL/GenBank/DDBJ whole genome shotgun (WGS) entry which is preliminary data.</text>
</comment>
<dbReference type="Gene3D" id="3.60.90.10">
    <property type="entry name" value="S-adenosylmethionine decarboxylase"/>
    <property type="match status" value="1"/>
</dbReference>
<keyword evidence="8" id="KW-0704">Schiff base</keyword>
<dbReference type="InterPro" id="IPR016067">
    <property type="entry name" value="S-AdoMet_deCO2ase_core"/>
</dbReference>
<protein>
    <submittedName>
        <fullName evidence="10">S-adenosylmethionine decarboxylase proenzyme</fullName>
    </submittedName>
</protein>
<dbReference type="GO" id="GO:0008295">
    <property type="term" value="P:spermidine biosynthetic process"/>
    <property type="evidence" value="ECO:0007669"/>
    <property type="project" value="UniProtKB-KW"/>
</dbReference>